<dbReference type="InterPro" id="IPR002194">
    <property type="entry name" value="Chaperonin_TCP-1_CS"/>
</dbReference>
<dbReference type="SUPFAM" id="SSF48592">
    <property type="entry name" value="GroEL equatorial domain-like"/>
    <property type="match status" value="1"/>
</dbReference>
<dbReference type="InterPro" id="IPR002423">
    <property type="entry name" value="Cpn60/GroEL/TCP-1"/>
</dbReference>
<comment type="caution">
    <text evidence="7">The sequence shown here is derived from an EMBL/GenBank/DDBJ whole genome shotgun (WGS) entry which is preliminary data.</text>
</comment>
<keyword evidence="3 5" id="KW-0067">ATP-binding</keyword>
<sequence>MEAAFMDSGTTVSTKGENARLSSFIGAIAIADLVKTTLGPKGMDKILQRISEHDQSVTVTNDGATILKSINPDNAAAKVLVDIARVQDDEVGDGTTSVAVLCGELLRSPRDGAWPERPRDALEASAIDNSADEAKFARTSSDRLVTYDKDYFANLAVDAVMRLKGLEQPGSHPGPEEAGRAPEGFVPRGGIPTDKKIGVGQPKRIENAKILLANTSMDTDKIKIYGSRVRVDSLNKVQPRSKKPKRYVVFVRMGGSTPTSTESSRLAAVTGGEVVSTFDRPDLVTMGEVMIGEDKVIRSSGMQIRSGVLDRPGGASSHALDEAERSLHDALCILTATVKEPRIICGGGCTEIPWPRPSIVRWSPRLGRGPRHGVLPAIVADNGGYDSLSWSQSFKSKLCVLLRPARPLEMILRVDAPWTDLQGNEHEEERGKSVESFRDCITFHLLDMFPNDAAEQQRYYISNVLKKPQQHQLSPSWPTTRLN</sequence>
<comment type="similarity">
    <text evidence="1 5">Belongs to the TCP-1 chaperonin family.</text>
</comment>
<protein>
    <recommendedName>
        <fullName evidence="9">T-complex protein 1 subunit beta</fullName>
    </recommendedName>
</protein>
<evidence type="ECO:0000256" key="4">
    <source>
        <dbReference type="ARBA" id="ARBA00023186"/>
    </source>
</evidence>
<dbReference type="PROSITE" id="PS00995">
    <property type="entry name" value="TCP1_3"/>
    <property type="match status" value="1"/>
</dbReference>
<dbReference type="AlphaFoldDB" id="A0ABD3NL05"/>
<dbReference type="InterPro" id="IPR017998">
    <property type="entry name" value="Chaperone_TCP-1"/>
</dbReference>
<keyword evidence="4 5" id="KW-0143">Chaperone</keyword>
<dbReference type="PRINTS" id="PR00304">
    <property type="entry name" value="TCOMPLEXTCP1"/>
</dbReference>
<reference evidence="7 8" key="1">
    <citation type="submission" date="2024-10" db="EMBL/GenBank/DDBJ databases">
        <title>Updated reference genomes for cyclostephanoid diatoms.</title>
        <authorList>
            <person name="Roberts W.R."/>
            <person name="Alverson A.J."/>
        </authorList>
    </citation>
    <scope>NUCLEOTIDE SEQUENCE [LARGE SCALE GENOMIC DNA]</scope>
    <source>
        <strain evidence="7 8">AJA276-08</strain>
    </source>
</reference>
<dbReference type="SUPFAM" id="SSF52029">
    <property type="entry name" value="GroEL apical domain-like"/>
    <property type="match status" value="1"/>
</dbReference>
<proteinExistence type="inferred from homology"/>
<dbReference type="InterPro" id="IPR027409">
    <property type="entry name" value="GroEL-like_apical_dom_sf"/>
</dbReference>
<evidence type="ECO:0000256" key="1">
    <source>
        <dbReference type="ARBA" id="ARBA00008020"/>
    </source>
</evidence>
<dbReference type="GO" id="GO:0005524">
    <property type="term" value="F:ATP binding"/>
    <property type="evidence" value="ECO:0007669"/>
    <property type="project" value="UniProtKB-KW"/>
</dbReference>
<dbReference type="InterPro" id="IPR027413">
    <property type="entry name" value="GROEL-like_equatorial_sf"/>
</dbReference>
<evidence type="ECO:0008006" key="9">
    <source>
        <dbReference type="Google" id="ProtNLM"/>
    </source>
</evidence>
<gene>
    <name evidence="7" type="ORF">ACHAW5_001122</name>
</gene>
<name>A0ABD3NL05_9STRA</name>
<accession>A0ABD3NL05</accession>
<keyword evidence="2 5" id="KW-0547">Nucleotide-binding</keyword>
<evidence type="ECO:0000313" key="8">
    <source>
        <dbReference type="Proteomes" id="UP001530315"/>
    </source>
</evidence>
<feature type="region of interest" description="Disordered" evidence="6">
    <location>
        <begin position="167"/>
        <end position="197"/>
    </location>
</feature>
<evidence type="ECO:0000256" key="5">
    <source>
        <dbReference type="RuleBase" id="RU004187"/>
    </source>
</evidence>
<dbReference type="Gene3D" id="3.50.7.10">
    <property type="entry name" value="GroEL"/>
    <property type="match status" value="2"/>
</dbReference>
<dbReference type="PROSITE" id="PS00750">
    <property type="entry name" value="TCP1_1"/>
    <property type="match status" value="1"/>
</dbReference>
<evidence type="ECO:0000256" key="6">
    <source>
        <dbReference type="SAM" id="MobiDB-lite"/>
    </source>
</evidence>
<evidence type="ECO:0000313" key="7">
    <source>
        <dbReference type="EMBL" id="KAL3776598.1"/>
    </source>
</evidence>
<dbReference type="Proteomes" id="UP001530315">
    <property type="component" value="Unassembled WGS sequence"/>
</dbReference>
<dbReference type="EMBL" id="JALLAZ020001343">
    <property type="protein sequence ID" value="KAL3776598.1"/>
    <property type="molecule type" value="Genomic_DNA"/>
</dbReference>
<keyword evidence="8" id="KW-1185">Reference proteome</keyword>
<evidence type="ECO:0000256" key="3">
    <source>
        <dbReference type="ARBA" id="ARBA00022840"/>
    </source>
</evidence>
<dbReference type="InterPro" id="IPR027410">
    <property type="entry name" value="TCP-1-like_intermed_sf"/>
</dbReference>
<dbReference type="Gene3D" id="1.10.560.10">
    <property type="entry name" value="GroEL-like equatorial domain"/>
    <property type="match status" value="2"/>
</dbReference>
<evidence type="ECO:0000256" key="2">
    <source>
        <dbReference type="ARBA" id="ARBA00022741"/>
    </source>
</evidence>
<dbReference type="PANTHER" id="PTHR11353">
    <property type="entry name" value="CHAPERONIN"/>
    <property type="match status" value="1"/>
</dbReference>
<organism evidence="7 8">
    <name type="scientific">Stephanodiscus triporus</name>
    <dbReference type="NCBI Taxonomy" id="2934178"/>
    <lineage>
        <taxon>Eukaryota</taxon>
        <taxon>Sar</taxon>
        <taxon>Stramenopiles</taxon>
        <taxon>Ochrophyta</taxon>
        <taxon>Bacillariophyta</taxon>
        <taxon>Coscinodiscophyceae</taxon>
        <taxon>Thalassiosirophycidae</taxon>
        <taxon>Stephanodiscales</taxon>
        <taxon>Stephanodiscaceae</taxon>
        <taxon>Stephanodiscus</taxon>
    </lineage>
</organism>
<dbReference type="Gene3D" id="3.30.260.10">
    <property type="entry name" value="TCP-1-like chaperonin intermediate domain"/>
    <property type="match status" value="2"/>
</dbReference>
<dbReference type="Pfam" id="PF00118">
    <property type="entry name" value="Cpn60_TCP1"/>
    <property type="match status" value="2"/>
</dbReference>